<keyword evidence="7 15" id="KW-0732">Signal</keyword>
<dbReference type="SUPFAM" id="SSF52058">
    <property type="entry name" value="L domain-like"/>
    <property type="match status" value="1"/>
</dbReference>
<dbReference type="FunFam" id="3.80.10.10:FF:000041">
    <property type="entry name" value="LRR receptor-like serine/threonine-protein kinase ERECTA"/>
    <property type="match status" value="1"/>
</dbReference>
<dbReference type="InterPro" id="IPR032675">
    <property type="entry name" value="LRR_dom_sf"/>
</dbReference>
<dbReference type="FunFam" id="3.80.10.10:FF:000224">
    <property type="entry name" value="Leucine-rich repeat extensin-like protein 1"/>
    <property type="match status" value="1"/>
</dbReference>
<evidence type="ECO:0000256" key="7">
    <source>
        <dbReference type="ARBA" id="ARBA00022729"/>
    </source>
</evidence>
<feature type="domain" description="Leucine-rich repeat-containing N-terminal plant-type" evidence="16">
    <location>
        <begin position="44"/>
        <end position="76"/>
    </location>
</feature>
<dbReference type="PANTHER" id="PTHR32093:SF121">
    <property type="entry name" value="LEUCINE-RICH REPEAT EXTENSIN-LIKE PROTEIN 6"/>
    <property type="match status" value="1"/>
</dbReference>
<dbReference type="AlphaFoldDB" id="A0A5A7PDL6"/>
<keyword evidence="9" id="KW-1133">Transmembrane helix</keyword>
<dbReference type="Pfam" id="PF08263">
    <property type="entry name" value="LRRNT_2"/>
    <property type="match status" value="1"/>
</dbReference>
<evidence type="ECO:0000256" key="15">
    <source>
        <dbReference type="SAM" id="SignalP"/>
    </source>
</evidence>
<keyword evidence="18" id="KW-1185">Reference proteome</keyword>
<dbReference type="InterPro" id="IPR051582">
    <property type="entry name" value="LRR_extensin-like_regulator"/>
</dbReference>
<evidence type="ECO:0000256" key="9">
    <source>
        <dbReference type="ARBA" id="ARBA00022989"/>
    </source>
</evidence>
<dbReference type="EMBL" id="BKCP01004417">
    <property type="protein sequence ID" value="GER31045.1"/>
    <property type="molecule type" value="Genomic_DNA"/>
</dbReference>
<dbReference type="GO" id="GO:0071555">
    <property type="term" value="P:cell wall organization"/>
    <property type="evidence" value="ECO:0007669"/>
    <property type="project" value="UniProtKB-KW"/>
</dbReference>
<keyword evidence="8" id="KW-0677">Repeat</keyword>
<comment type="subcellular location">
    <subcellularLocation>
        <location evidence="2">Membrane</location>
    </subcellularLocation>
    <subcellularLocation>
        <location evidence="1">Secreted</location>
        <location evidence="1">Cell wall</location>
    </subcellularLocation>
</comment>
<accession>A0A5A7PDL6</accession>
<dbReference type="GO" id="GO:0006952">
    <property type="term" value="P:defense response"/>
    <property type="evidence" value="ECO:0007669"/>
    <property type="project" value="UniProtKB-ARBA"/>
</dbReference>
<dbReference type="Gene3D" id="3.80.10.10">
    <property type="entry name" value="Ribonuclease Inhibitor"/>
    <property type="match status" value="2"/>
</dbReference>
<dbReference type="GO" id="GO:0016020">
    <property type="term" value="C:membrane"/>
    <property type="evidence" value="ECO:0007669"/>
    <property type="project" value="UniProtKB-SubCell"/>
</dbReference>
<evidence type="ECO:0000256" key="12">
    <source>
        <dbReference type="ARBA" id="ARBA00023278"/>
    </source>
</evidence>
<dbReference type="GO" id="GO:0051707">
    <property type="term" value="P:response to other organism"/>
    <property type="evidence" value="ECO:0007669"/>
    <property type="project" value="UniProtKB-ARBA"/>
</dbReference>
<keyword evidence="11" id="KW-0325">Glycoprotein</keyword>
<evidence type="ECO:0000313" key="18">
    <source>
        <dbReference type="Proteomes" id="UP000325081"/>
    </source>
</evidence>
<dbReference type="SMART" id="SM00369">
    <property type="entry name" value="LRR_TYP"/>
    <property type="match status" value="4"/>
</dbReference>
<keyword evidence="4" id="KW-0964">Secreted</keyword>
<evidence type="ECO:0000256" key="8">
    <source>
        <dbReference type="ARBA" id="ARBA00022737"/>
    </source>
</evidence>
<evidence type="ECO:0000256" key="2">
    <source>
        <dbReference type="ARBA" id="ARBA00004370"/>
    </source>
</evidence>
<keyword evidence="13" id="KW-0961">Cell wall biogenesis/degradation</keyword>
<organism evidence="17 18">
    <name type="scientific">Striga asiatica</name>
    <name type="common">Asiatic witchweed</name>
    <name type="synonym">Buchnera asiatica</name>
    <dbReference type="NCBI Taxonomy" id="4170"/>
    <lineage>
        <taxon>Eukaryota</taxon>
        <taxon>Viridiplantae</taxon>
        <taxon>Streptophyta</taxon>
        <taxon>Embryophyta</taxon>
        <taxon>Tracheophyta</taxon>
        <taxon>Spermatophyta</taxon>
        <taxon>Magnoliopsida</taxon>
        <taxon>eudicotyledons</taxon>
        <taxon>Gunneridae</taxon>
        <taxon>Pentapetalae</taxon>
        <taxon>asterids</taxon>
        <taxon>lamiids</taxon>
        <taxon>Lamiales</taxon>
        <taxon>Orobanchaceae</taxon>
        <taxon>Buchnereae</taxon>
        <taxon>Striga</taxon>
    </lineage>
</organism>
<evidence type="ECO:0000256" key="13">
    <source>
        <dbReference type="ARBA" id="ARBA00023316"/>
    </source>
</evidence>
<keyword evidence="6" id="KW-0812">Transmembrane</keyword>
<evidence type="ECO:0000256" key="3">
    <source>
        <dbReference type="ARBA" id="ARBA00022512"/>
    </source>
</evidence>
<keyword evidence="3" id="KW-0134">Cell wall</keyword>
<evidence type="ECO:0000256" key="10">
    <source>
        <dbReference type="ARBA" id="ARBA00023136"/>
    </source>
</evidence>
<dbReference type="Proteomes" id="UP000325081">
    <property type="component" value="Unassembled WGS sequence"/>
</dbReference>
<keyword evidence="10" id="KW-0472">Membrane</keyword>
<dbReference type="InterPro" id="IPR013210">
    <property type="entry name" value="LRR_N_plant-typ"/>
</dbReference>
<evidence type="ECO:0000256" key="6">
    <source>
        <dbReference type="ARBA" id="ARBA00022692"/>
    </source>
</evidence>
<evidence type="ECO:0000259" key="16">
    <source>
        <dbReference type="Pfam" id="PF08263"/>
    </source>
</evidence>
<keyword evidence="5" id="KW-0433">Leucine-rich repeat</keyword>
<name>A0A5A7PDL6_STRAF</name>
<keyword evidence="12" id="KW-0379">Hydroxylation</keyword>
<protein>
    <recommendedName>
        <fullName evidence="14">Cell wall hydroxyproline-rich glycoprotein</fullName>
    </recommendedName>
</protein>
<dbReference type="InterPro" id="IPR003591">
    <property type="entry name" value="Leu-rich_rpt_typical-subtyp"/>
</dbReference>
<evidence type="ECO:0000256" key="5">
    <source>
        <dbReference type="ARBA" id="ARBA00022614"/>
    </source>
</evidence>
<dbReference type="Pfam" id="PF13855">
    <property type="entry name" value="LRR_8"/>
    <property type="match status" value="1"/>
</dbReference>
<reference evidence="18" key="1">
    <citation type="journal article" date="2019" name="Curr. Biol.">
        <title>Genome Sequence of Striga asiatica Provides Insight into the Evolution of Plant Parasitism.</title>
        <authorList>
            <person name="Yoshida S."/>
            <person name="Kim S."/>
            <person name="Wafula E.K."/>
            <person name="Tanskanen J."/>
            <person name="Kim Y.M."/>
            <person name="Honaas L."/>
            <person name="Yang Z."/>
            <person name="Spallek T."/>
            <person name="Conn C.E."/>
            <person name="Ichihashi Y."/>
            <person name="Cheong K."/>
            <person name="Cui S."/>
            <person name="Der J.P."/>
            <person name="Gundlach H."/>
            <person name="Jiao Y."/>
            <person name="Hori C."/>
            <person name="Ishida J.K."/>
            <person name="Kasahara H."/>
            <person name="Kiba T."/>
            <person name="Kim M.S."/>
            <person name="Koo N."/>
            <person name="Laohavisit A."/>
            <person name="Lee Y.H."/>
            <person name="Lumba S."/>
            <person name="McCourt P."/>
            <person name="Mortimer J.C."/>
            <person name="Mutuku J.M."/>
            <person name="Nomura T."/>
            <person name="Sasaki-Sekimoto Y."/>
            <person name="Seto Y."/>
            <person name="Wang Y."/>
            <person name="Wakatake T."/>
            <person name="Sakakibara H."/>
            <person name="Demura T."/>
            <person name="Yamaguchi S."/>
            <person name="Yoneyama K."/>
            <person name="Manabe R.I."/>
            <person name="Nelson D.C."/>
            <person name="Schulman A.H."/>
            <person name="Timko M.P."/>
            <person name="dePamphilis C.W."/>
            <person name="Choi D."/>
            <person name="Shirasu K."/>
        </authorList>
    </citation>
    <scope>NUCLEOTIDE SEQUENCE [LARGE SCALE GENOMIC DNA]</scope>
    <source>
        <strain evidence="18">cv. UVA1</strain>
    </source>
</reference>
<feature type="signal peptide" evidence="15">
    <location>
        <begin position="1"/>
        <end position="25"/>
    </location>
</feature>
<comment type="caution">
    <text evidence="17">The sequence shown here is derived from an EMBL/GenBank/DDBJ whole genome shotgun (WGS) entry which is preliminary data.</text>
</comment>
<feature type="chain" id="PRO_5022862543" description="Cell wall hydroxyproline-rich glycoprotein" evidence="15">
    <location>
        <begin position="26"/>
        <end position="352"/>
    </location>
</feature>
<evidence type="ECO:0000256" key="1">
    <source>
        <dbReference type="ARBA" id="ARBA00004191"/>
    </source>
</evidence>
<gene>
    <name evidence="17" type="ORF">STAS_07024</name>
</gene>
<dbReference type="Pfam" id="PF00560">
    <property type="entry name" value="LRR_1"/>
    <property type="match status" value="2"/>
</dbReference>
<sequence>MKNNSLTLFPLLPLILLILPKPSFPQTLPQTQFPNPRLFNAYIALQAWKHAITADPLNFTSNWHGCHVCNYTGIYCAPAPDDPRTTTVAGVDLNHASLSGWLPPDLGLLTDLALFHLNSNHFTGTVPYTFSNLRHLYELDLSNNLFSGEFPQVFLSLPSLKFLDIRFNQFQGNVPSGLFDLKLDALFINNNNFQLALPTSLGNSTVSVLVLANNNFQSSCLPTGIGNMAGTLQEIVLTNAGLGGCLPDEVGLLTQLTVFDVSFNNLIGSLPESMGKMRGLEQLNVAGNRLSGKIPESICMLPRLENFTYSGNYFCGEPSSCLKLRNKDDSRNCIPYRPRQRIFLKINIRGCI</sequence>
<evidence type="ECO:0000256" key="14">
    <source>
        <dbReference type="ARBA" id="ARBA00041871"/>
    </source>
</evidence>
<evidence type="ECO:0000256" key="4">
    <source>
        <dbReference type="ARBA" id="ARBA00022525"/>
    </source>
</evidence>
<dbReference type="InterPro" id="IPR001611">
    <property type="entry name" value="Leu-rich_rpt"/>
</dbReference>
<proteinExistence type="predicted"/>
<dbReference type="PANTHER" id="PTHR32093">
    <property type="entry name" value="LEUCINE-RICH REPEAT EXTENSIN-LIKE PROTEIN 3-RELATED"/>
    <property type="match status" value="1"/>
</dbReference>
<evidence type="ECO:0000256" key="11">
    <source>
        <dbReference type="ARBA" id="ARBA00023180"/>
    </source>
</evidence>
<dbReference type="OrthoDB" id="676979at2759"/>
<evidence type="ECO:0000313" key="17">
    <source>
        <dbReference type="EMBL" id="GER31045.1"/>
    </source>
</evidence>